<keyword evidence="7" id="KW-0560">Oxidoreductase</keyword>
<dbReference type="InterPro" id="IPR013785">
    <property type="entry name" value="Aldolase_TIM"/>
</dbReference>
<dbReference type="Proteomes" id="UP000824133">
    <property type="component" value="Unassembled WGS sequence"/>
</dbReference>
<evidence type="ECO:0000313" key="12">
    <source>
        <dbReference type="EMBL" id="HIY79832.1"/>
    </source>
</evidence>
<evidence type="ECO:0000256" key="6">
    <source>
        <dbReference type="ARBA" id="ARBA00022723"/>
    </source>
</evidence>
<feature type="domain" description="NADH:flavin oxidoreductase/NADH oxidase N-terminal" evidence="10">
    <location>
        <begin position="5"/>
        <end position="336"/>
    </location>
</feature>
<evidence type="ECO:0000256" key="5">
    <source>
        <dbReference type="ARBA" id="ARBA00022643"/>
    </source>
</evidence>
<evidence type="ECO:0000256" key="7">
    <source>
        <dbReference type="ARBA" id="ARBA00023002"/>
    </source>
</evidence>
<dbReference type="InterPro" id="IPR036188">
    <property type="entry name" value="FAD/NAD-bd_sf"/>
</dbReference>
<evidence type="ECO:0000256" key="4">
    <source>
        <dbReference type="ARBA" id="ARBA00022630"/>
    </source>
</evidence>
<evidence type="ECO:0000256" key="2">
    <source>
        <dbReference type="ARBA" id="ARBA00001966"/>
    </source>
</evidence>
<accession>A0A9D2CI68</accession>
<comment type="similarity">
    <text evidence="3">In the N-terminal section; belongs to the NADH:flavin oxidoreductase/NADH oxidase family.</text>
</comment>
<proteinExistence type="inferred from homology"/>
<comment type="caution">
    <text evidence="12">The sequence shown here is derived from an EMBL/GenBank/DDBJ whole genome shotgun (WGS) entry which is preliminary data.</text>
</comment>
<dbReference type="Gene3D" id="3.40.50.720">
    <property type="entry name" value="NAD(P)-binding Rossmann-like Domain"/>
    <property type="match status" value="1"/>
</dbReference>
<keyword evidence="5" id="KW-0288">FMN</keyword>
<keyword evidence="4" id="KW-0285">Flavoprotein</keyword>
<evidence type="ECO:0000313" key="13">
    <source>
        <dbReference type="Proteomes" id="UP000824133"/>
    </source>
</evidence>
<feature type="domain" description="FAD/NAD(P)-binding" evidence="11">
    <location>
        <begin position="390"/>
        <end position="610"/>
    </location>
</feature>
<dbReference type="SUPFAM" id="SSF51905">
    <property type="entry name" value="FAD/NAD(P)-binding domain"/>
    <property type="match status" value="1"/>
</dbReference>
<evidence type="ECO:0000259" key="10">
    <source>
        <dbReference type="Pfam" id="PF00724"/>
    </source>
</evidence>
<comment type="cofactor">
    <cofactor evidence="1">
        <name>FMN</name>
        <dbReference type="ChEBI" id="CHEBI:58210"/>
    </cofactor>
</comment>
<evidence type="ECO:0000256" key="8">
    <source>
        <dbReference type="ARBA" id="ARBA00023004"/>
    </source>
</evidence>
<evidence type="ECO:0000259" key="11">
    <source>
        <dbReference type="Pfam" id="PF07992"/>
    </source>
</evidence>
<keyword evidence="6" id="KW-0479">Metal-binding</keyword>
<dbReference type="AlphaFoldDB" id="A0A9D2CI68"/>
<dbReference type="InterPro" id="IPR023753">
    <property type="entry name" value="FAD/NAD-binding_dom"/>
</dbReference>
<dbReference type="EMBL" id="DXCP01000037">
    <property type="protein sequence ID" value="HIY79832.1"/>
    <property type="molecule type" value="Genomic_DNA"/>
</dbReference>
<dbReference type="SUPFAM" id="SSF51395">
    <property type="entry name" value="FMN-linked oxidoreductases"/>
    <property type="match status" value="1"/>
</dbReference>
<dbReference type="GO" id="GO:0010181">
    <property type="term" value="F:FMN binding"/>
    <property type="evidence" value="ECO:0007669"/>
    <property type="project" value="InterPro"/>
</dbReference>
<dbReference type="InterPro" id="IPR001155">
    <property type="entry name" value="OxRdtase_FMN_N"/>
</dbReference>
<dbReference type="GO" id="GO:0051536">
    <property type="term" value="F:iron-sulfur cluster binding"/>
    <property type="evidence" value="ECO:0007669"/>
    <property type="project" value="UniProtKB-KW"/>
</dbReference>
<gene>
    <name evidence="12" type="ORF">IAA42_05290</name>
</gene>
<keyword evidence="9" id="KW-0411">Iron-sulfur</keyword>
<dbReference type="Pfam" id="PF07992">
    <property type="entry name" value="Pyr_redox_2"/>
    <property type="match status" value="1"/>
</dbReference>
<dbReference type="CDD" id="cd02803">
    <property type="entry name" value="OYE_like_FMN_family"/>
    <property type="match status" value="1"/>
</dbReference>
<reference evidence="12" key="1">
    <citation type="journal article" date="2021" name="PeerJ">
        <title>Extensive microbial diversity within the chicken gut microbiome revealed by metagenomics and culture.</title>
        <authorList>
            <person name="Gilroy R."/>
            <person name="Ravi A."/>
            <person name="Getino M."/>
            <person name="Pursley I."/>
            <person name="Horton D.L."/>
            <person name="Alikhan N.F."/>
            <person name="Baker D."/>
            <person name="Gharbi K."/>
            <person name="Hall N."/>
            <person name="Watson M."/>
            <person name="Adriaenssens E.M."/>
            <person name="Foster-Nyarko E."/>
            <person name="Jarju S."/>
            <person name="Secka A."/>
            <person name="Antonio M."/>
            <person name="Oren A."/>
            <person name="Chaudhuri R.R."/>
            <person name="La Ragione R."/>
            <person name="Hildebrand F."/>
            <person name="Pallen M.J."/>
        </authorList>
    </citation>
    <scope>NUCLEOTIDE SEQUENCE</scope>
    <source>
        <strain evidence="12">ChiHjej10B9-743</strain>
    </source>
</reference>
<dbReference type="GO" id="GO:0016491">
    <property type="term" value="F:oxidoreductase activity"/>
    <property type="evidence" value="ECO:0007669"/>
    <property type="project" value="UniProtKB-KW"/>
</dbReference>
<protein>
    <submittedName>
        <fullName evidence="12">FAD-dependent oxidoreductase</fullName>
    </submittedName>
</protein>
<dbReference type="PRINTS" id="PR00368">
    <property type="entry name" value="FADPNR"/>
</dbReference>
<dbReference type="PANTHER" id="PTHR42917:SF2">
    <property type="entry name" value="2,4-DIENOYL-COA REDUCTASE [(2E)-ENOYL-COA-PRODUCING]"/>
    <property type="match status" value="1"/>
</dbReference>
<comment type="cofactor">
    <cofactor evidence="2">
        <name>[4Fe-4S] cluster</name>
        <dbReference type="ChEBI" id="CHEBI:49883"/>
    </cofactor>
</comment>
<dbReference type="Gene3D" id="3.50.50.60">
    <property type="entry name" value="FAD/NAD(P)-binding domain"/>
    <property type="match status" value="1"/>
</dbReference>
<reference evidence="12" key="2">
    <citation type="submission" date="2021-04" db="EMBL/GenBank/DDBJ databases">
        <authorList>
            <person name="Gilroy R."/>
        </authorList>
    </citation>
    <scope>NUCLEOTIDE SEQUENCE</scope>
    <source>
        <strain evidence="12">ChiHjej10B9-743</strain>
    </source>
</reference>
<evidence type="ECO:0000256" key="9">
    <source>
        <dbReference type="ARBA" id="ARBA00023014"/>
    </source>
</evidence>
<evidence type="ECO:0000256" key="3">
    <source>
        <dbReference type="ARBA" id="ARBA00011048"/>
    </source>
</evidence>
<name>A0A9D2CI68_9ACTN</name>
<sequence length="652" mass="69473">MFDRLFSPITIRGLELPNRVVMSAMGTHESAASEDGKSVRQKLIDFHVTRAKGGCGLNTTEVCSVDAASSPRGFLSIAEDKFVHGLTELCDAVHEVGGHIAVQLWQGALAVGSDPAAQMLVPSDMPMSPEFTLPGITVERIHEVIDAYGAAAARAVAAGFDAVEFHCAHTYLPHSFLSGGINHRSDEWGGSLENRMRFPLACIDAIRANIPEGMPLLMRIGWQDDYLEGGLTPEEVIEFCRRAGEHGVDVLNVSRGNILSPALIYETPPVDLPNGFNVEPAARIRRETGMLTMPCGRINRPELAEQILDEDKADLVVMARAQLADADFCNKAREGRLASIKYCVGCDQGCYDYFYRALSDPEIEHITCLRNPALFEERAMALEPVAEPRRVLVAGGGIAGIEAAEDLVKRGCMPILCEASDRLGGQFALAGVAPRKGDFAYACDMAIKNLEDLGVDIRLNMPVTPELIDEVAPDAVIVATGSASIVPGIPGVDGDGVIDARDVLSGAELPEGDVAIIGGGLVGIEVAEHLASQGRASTVVEMRDAILVEMGEMRKTATQMSLAQEPITVLTNAKCTSIEDGSVTVEVDGAEKNVPADVVVMAVGSSPRPSDDLRAVCEGRGIPCAVVGDAREAPRLALDAIREAYQAVLDMA</sequence>
<dbReference type="InterPro" id="IPR051793">
    <property type="entry name" value="NADH:flavin_oxidoreductase"/>
</dbReference>
<dbReference type="PANTHER" id="PTHR42917">
    <property type="entry name" value="2,4-DIENOYL-COA REDUCTASE"/>
    <property type="match status" value="1"/>
</dbReference>
<evidence type="ECO:0000256" key="1">
    <source>
        <dbReference type="ARBA" id="ARBA00001917"/>
    </source>
</evidence>
<dbReference type="Gene3D" id="3.20.20.70">
    <property type="entry name" value="Aldolase class I"/>
    <property type="match status" value="1"/>
</dbReference>
<organism evidence="12 13">
    <name type="scientific">Candidatus Olsenella excrementavium</name>
    <dbReference type="NCBI Taxonomy" id="2838709"/>
    <lineage>
        <taxon>Bacteria</taxon>
        <taxon>Bacillati</taxon>
        <taxon>Actinomycetota</taxon>
        <taxon>Coriobacteriia</taxon>
        <taxon>Coriobacteriales</taxon>
        <taxon>Atopobiaceae</taxon>
        <taxon>Olsenella</taxon>
    </lineage>
</organism>
<dbReference type="Pfam" id="PF00724">
    <property type="entry name" value="Oxidored_FMN"/>
    <property type="match status" value="1"/>
</dbReference>
<dbReference type="GO" id="GO:0046872">
    <property type="term" value="F:metal ion binding"/>
    <property type="evidence" value="ECO:0007669"/>
    <property type="project" value="UniProtKB-KW"/>
</dbReference>
<keyword evidence="8" id="KW-0408">Iron</keyword>